<evidence type="ECO:0000256" key="3">
    <source>
        <dbReference type="ARBA" id="ARBA00008507"/>
    </source>
</evidence>
<feature type="domain" description="Misato Segment II tubulin-like" evidence="6">
    <location>
        <begin position="2"/>
        <end position="121"/>
    </location>
</feature>
<keyword evidence="9" id="KW-1185">Reference proteome</keyword>
<feature type="domain" description="DML1/Misato tubulin" evidence="7">
    <location>
        <begin position="156"/>
        <end position="337"/>
    </location>
</feature>
<evidence type="ECO:0000313" key="8">
    <source>
        <dbReference type="EMBL" id="WMV12081.1"/>
    </source>
</evidence>
<gene>
    <name evidence="8" type="ORF">MTR67_005466</name>
</gene>
<protein>
    <submittedName>
        <fullName evidence="8">Uncharacterized protein</fullName>
    </submittedName>
</protein>
<evidence type="ECO:0000256" key="1">
    <source>
        <dbReference type="ARBA" id="ARBA00004173"/>
    </source>
</evidence>
<evidence type="ECO:0000259" key="7">
    <source>
        <dbReference type="Pfam" id="PF14881"/>
    </source>
</evidence>
<dbReference type="Gene3D" id="3.40.50.1440">
    <property type="entry name" value="Tubulin/FtsZ, GTPase domain"/>
    <property type="match status" value="1"/>
</dbReference>
<dbReference type="Proteomes" id="UP001234989">
    <property type="component" value="Chromosome 1"/>
</dbReference>
<dbReference type="PANTHER" id="PTHR13391">
    <property type="entry name" value="MITOCHONDRIAL DISTRIBUTION REGULATOR MISATO"/>
    <property type="match status" value="1"/>
</dbReference>
<dbReference type="AlphaFoldDB" id="A0AAF0TB38"/>
<dbReference type="CDD" id="cd06060">
    <property type="entry name" value="misato"/>
    <property type="match status" value="1"/>
</dbReference>
<evidence type="ECO:0000256" key="2">
    <source>
        <dbReference type="ARBA" id="ARBA00004245"/>
    </source>
</evidence>
<accession>A0AAF0TB38</accession>
<proteinExistence type="inferred from homology"/>
<name>A0AAF0TB38_SOLVR</name>
<dbReference type="PROSITE" id="PS00228">
    <property type="entry name" value="TUBULIN_B_AUTOREG"/>
    <property type="match status" value="1"/>
</dbReference>
<dbReference type="Pfam" id="PF14881">
    <property type="entry name" value="Tubulin_3"/>
    <property type="match status" value="1"/>
</dbReference>
<keyword evidence="5" id="KW-0963">Cytoplasm</keyword>
<dbReference type="SUPFAM" id="SSF52490">
    <property type="entry name" value="Tubulin nucleotide-binding domain-like"/>
    <property type="match status" value="1"/>
</dbReference>
<dbReference type="Pfam" id="PF10644">
    <property type="entry name" value="Misat_Tub_SegII"/>
    <property type="match status" value="1"/>
</dbReference>
<dbReference type="PANTHER" id="PTHR13391:SF0">
    <property type="entry name" value="PROTEIN MISATO HOMOLOG 1"/>
    <property type="match status" value="1"/>
</dbReference>
<dbReference type="InterPro" id="IPR036525">
    <property type="entry name" value="Tubulin/FtsZ_GTPase_sf"/>
</dbReference>
<evidence type="ECO:0000256" key="5">
    <source>
        <dbReference type="ARBA" id="ARBA00023212"/>
    </source>
</evidence>
<dbReference type="InterPro" id="IPR019605">
    <property type="entry name" value="Misato_II_tubulin-like"/>
</dbReference>
<dbReference type="GO" id="GO:0007005">
    <property type="term" value="P:mitochondrion organization"/>
    <property type="evidence" value="ECO:0007669"/>
    <property type="project" value="InterPro"/>
</dbReference>
<organism evidence="8 9">
    <name type="scientific">Solanum verrucosum</name>
    <dbReference type="NCBI Taxonomy" id="315347"/>
    <lineage>
        <taxon>Eukaryota</taxon>
        <taxon>Viridiplantae</taxon>
        <taxon>Streptophyta</taxon>
        <taxon>Embryophyta</taxon>
        <taxon>Tracheophyta</taxon>
        <taxon>Spermatophyta</taxon>
        <taxon>Magnoliopsida</taxon>
        <taxon>eudicotyledons</taxon>
        <taxon>Gunneridae</taxon>
        <taxon>Pentapetalae</taxon>
        <taxon>asterids</taxon>
        <taxon>lamiids</taxon>
        <taxon>Solanales</taxon>
        <taxon>Solanaceae</taxon>
        <taxon>Solanoideae</taxon>
        <taxon>Solaneae</taxon>
        <taxon>Solanum</taxon>
    </lineage>
</organism>
<reference evidence="8" key="1">
    <citation type="submission" date="2023-08" db="EMBL/GenBank/DDBJ databases">
        <title>A de novo genome assembly of Solanum verrucosum Schlechtendal, a Mexican diploid species geographically isolated from the other diploid A-genome species in potato relatives.</title>
        <authorList>
            <person name="Hosaka K."/>
        </authorList>
    </citation>
    <scope>NUCLEOTIDE SEQUENCE</scope>
    <source>
        <tissue evidence="8">Young leaves</tissue>
    </source>
</reference>
<dbReference type="GO" id="GO:0005739">
    <property type="term" value="C:mitochondrion"/>
    <property type="evidence" value="ECO:0007669"/>
    <property type="project" value="UniProtKB-SubCell"/>
</dbReference>
<sequence length="614" mass="67817">MREIVTIQIGNYANFIGSHFWNFQDELLGLAESPESDQVFKNHSLDMDVLYRTGETQQGLLTYTPRMVSVNFQGSLGSVSSRGSLYNQIQAKNMDVMTWKGRVTTHASEPLRRNLFLQSLSEEEQEIVGKANDLDNVNNNSPAEIQDKDIVECLESDVQYWTDFSKVHYHPQSLYELSGLWADIQEFDNYGLGKEAFCGHQHGEEIDDRLRFFVEECDHIQGIQCVVDDAGGFSGVSAMFLESIADEYPNVPVILYNARNPSLHMDSEGRKQAISHYLHDAVSFSRLSELCKLIIPVGLPSLSGSRASQFLCIKDEKPYHSSAVYASAMHSFTLPFRMKQSGPSAESLFTSGALDMYGTVQMLAGQMRQNMVTILDVAMPAPSLSDRAQQSFLGNLQPLILDISEDVEDFHAVETMNIHGAVTSAQAIAQYANISLTYPGLNSVGGQNYMAPVAGGRWKVSHGISRGNQRASINEVKDAVESAYDNSVTRPKFSHLSASTCPLPIPLPFPLIFGNMVGQHGELLETPISGSSSRGSLEVHSIPMATRLRSSTAVLPLLERKLGNLRRFGIERGALGAPLLQSWGFGKDEVEDMGEVLSKMVTTLKPYQYSSDSD</sequence>
<dbReference type="InterPro" id="IPR013838">
    <property type="entry name" value="Beta-tubulin_BS"/>
</dbReference>
<evidence type="ECO:0000256" key="4">
    <source>
        <dbReference type="ARBA" id="ARBA00023128"/>
    </source>
</evidence>
<keyword evidence="4" id="KW-0496">Mitochondrion</keyword>
<evidence type="ECO:0000259" key="6">
    <source>
        <dbReference type="Pfam" id="PF10644"/>
    </source>
</evidence>
<keyword evidence="5" id="KW-0206">Cytoskeleton</keyword>
<dbReference type="GO" id="GO:0005856">
    <property type="term" value="C:cytoskeleton"/>
    <property type="evidence" value="ECO:0007669"/>
    <property type="project" value="UniProtKB-SubCell"/>
</dbReference>
<comment type="similarity">
    <text evidence="3">Belongs to the misato family.</text>
</comment>
<dbReference type="EMBL" id="CP133612">
    <property type="protein sequence ID" value="WMV12081.1"/>
    <property type="molecule type" value="Genomic_DNA"/>
</dbReference>
<evidence type="ECO:0000313" key="9">
    <source>
        <dbReference type="Proteomes" id="UP001234989"/>
    </source>
</evidence>
<dbReference type="InterPro" id="IPR029209">
    <property type="entry name" value="DML1/Misato_tubulin"/>
</dbReference>
<comment type="subcellular location">
    <subcellularLocation>
        <location evidence="2">Cytoplasm</location>
        <location evidence="2">Cytoskeleton</location>
    </subcellularLocation>
    <subcellularLocation>
        <location evidence="1">Mitochondrion</location>
    </subcellularLocation>
</comment>
<dbReference type="InterPro" id="IPR049942">
    <property type="entry name" value="DML1/Misato"/>
</dbReference>